<evidence type="ECO:0008006" key="4">
    <source>
        <dbReference type="Google" id="ProtNLM"/>
    </source>
</evidence>
<accession>A0A7Y3XAI5</accession>
<reference evidence="2 3" key="2">
    <citation type="submission" date="2020-06" db="EMBL/GenBank/DDBJ databases">
        <title>Halomonas songnenensis sp. nov., a moderately halophilic bacterium isolated from saline and alkaline soils.</title>
        <authorList>
            <person name="Jiang J."/>
            <person name="Pan Y."/>
        </authorList>
    </citation>
    <scope>NUCLEOTIDE SEQUENCE [LARGE SCALE GENOMIC DNA]</scope>
    <source>
        <strain evidence="2 3">TBZ9</strain>
    </source>
</reference>
<feature type="compositionally biased region" description="Acidic residues" evidence="1">
    <location>
        <begin position="301"/>
        <end position="313"/>
    </location>
</feature>
<proteinExistence type="predicted"/>
<evidence type="ECO:0000256" key="1">
    <source>
        <dbReference type="SAM" id="MobiDB-lite"/>
    </source>
</evidence>
<dbReference type="AlphaFoldDB" id="A0A7Y3XAI5"/>
<gene>
    <name evidence="2" type="ORF">HLB35_15465</name>
</gene>
<dbReference type="SUPFAM" id="SSF48452">
    <property type="entry name" value="TPR-like"/>
    <property type="match status" value="2"/>
</dbReference>
<evidence type="ECO:0000313" key="2">
    <source>
        <dbReference type="EMBL" id="NOG32802.1"/>
    </source>
</evidence>
<reference evidence="2 3" key="1">
    <citation type="submission" date="2020-05" db="EMBL/GenBank/DDBJ databases">
        <authorList>
            <person name="Ruan W."/>
            <person name="Jeon C.O."/>
            <person name="Chun B.H."/>
        </authorList>
    </citation>
    <scope>NUCLEOTIDE SEQUENCE [LARGE SCALE GENOMIC DNA]</scope>
    <source>
        <strain evidence="2 3">TBZ9</strain>
    </source>
</reference>
<protein>
    <recommendedName>
        <fullName evidence="4">Tetratricopeptide repeat protein</fullName>
    </recommendedName>
</protein>
<feature type="region of interest" description="Disordered" evidence="1">
    <location>
        <begin position="301"/>
        <end position="322"/>
    </location>
</feature>
<dbReference type="InterPro" id="IPR011990">
    <property type="entry name" value="TPR-like_helical_dom_sf"/>
</dbReference>
<sequence>MNTTAFDWQLPGKIVVIDNNSELLMQEGFDTLMSLGTFAVIAFDPSSRVENPEQLADKEDVQLFRHAVLGNGMATELHACLAPEMTSTLPPLPPEQLPPRERAQARVLAKLPIQTIALDNIEGLESLDWLILADNSDSLAVLENGIRTLEDTLLIQARVVFQPTHHHQPDLMQLSHWASRHGFRFYSLNQYSHYSHFPQEQSLLSDQATELASANALFIPCRERMASLSPGKLNKLSFLLHTIYGMADLTYDVLYQLDPLKAQAYLEAEGLTLAVGEPFFESSFSSSLFSAAQVQWWDTSDMGEEPDYSGEEYETAKTEVEETTAVESDRRSSLSGDITQDIAALQEVYPLAGSPLRESTYVFELLDTIEKEERFVEGYRLIQQASKVGLGTTEQLDTLIYWRKAQISAQQGAWFPSELEFTDTEKGHWFNRGSEAAAVSKSIDEAIRLRREGAFSAAEQWLAGYREQMPACPLSLAEQAKLSVLQGKQVDTETLLVTLRGHEANPQAAIYLAFWLINTQKANKALAVLNRLEINGSEVQLVKAQALMQQKHYDLALQQLEQIPEESDVAAEACLIKATIHHHLKAQSEAIIACIQAIAHRPAYLPSWETLGELTVNIKELYNQNIDLLETVMCHSGGSRRLIQLLVTFYIQHENWPSALQWARQGVSQEPENIDMRMNLLQVLHSLKDWSALRLAARQGVTYHPRKLNFSYYLGVAENGLHNSAKAMQYLKVCHKASPRDNRVCFEYALALTALGRHADALEMVRKIDEGKLSKSSLTTMGQIYTRLGLYDSAEDVIQSLLVKHPADANLHWALSNILLKKGKIGEGWDEYEWGFEAGERNPGREFDVPRWDGKPLDKGKVLVWHEQGLGDEIMFAACLTFLDKPACNIVFQCRERLARLFKKTFGHIEIMPIKENRPLPSLKGKNISAHIPVGSLVRLFHRDSSSFPDYSGYLQCSLTKTSKWRKYLEDEFGNDKIFVGVSWAGGITNLKKAKTYFGTKKENFSPILEVKGVVFVSLMYFNVTDDVSELRDQGVSIHEMPDVDMKNNLEEVSAITKSLDLVIATENFPFIHAGSLGVECWLMSNFDSHIYMDDRNEFKFFRAIKITKIEKPDSRNHVLNISRKLAAQLERRVQEKLSYGDKSS</sequence>
<evidence type="ECO:0000313" key="3">
    <source>
        <dbReference type="Proteomes" id="UP000588806"/>
    </source>
</evidence>
<comment type="caution">
    <text evidence="2">The sequence shown here is derived from an EMBL/GenBank/DDBJ whole genome shotgun (WGS) entry which is preliminary data.</text>
</comment>
<name>A0A7Y3XAI5_9GAMM</name>
<keyword evidence="3" id="KW-1185">Reference proteome</keyword>
<organism evidence="2 3">
    <name type="scientific">Vreelandella azerica</name>
    <dbReference type="NCBI Taxonomy" id="2732867"/>
    <lineage>
        <taxon>Bacteria</taxon>
        <taxon>Pseudomonadati</taxon>
        <taxon>Pseudomonadota</taxon>
        <taxon>Gammaproteobacteria</taxon>
        <taxon>Oceanospirillales</taxon>
        <taxon>Halomonadaceae</taxon>
        <taxon>Vreelandella</taxon>
    </lineage>
</organism>
<dbReference type="Gene3D" id="1.25.40.10">
    <property type="entry name" value="Tetratricopeptide repeat domain"/>
    <property type="match status" value="1"/>
</dbReference>
<dbReference type="RefSeq" id="WP_171703264.1">
    <property type="nucleotide sequence ID" value="NZ_JABFHI010000010.1"/>
</dbReference>
<dbReference type="EMBL" id="JABFHI010000010">
    <property type="protein sequence ID" value="NOG32802.1"/>
    <property type="molecule type" value="Genomic_DNA"/>
</dbReference>
<dbReference type="Proteomes" id="UP000588806">
    <property type="component" value="Unassembled WGS sequence"/>
</dbReference>